<organism evidence="13">
    <name type="scientific">Clastoptera arizonana</name>
    <name type="common">Arizona spittle bug</name>
    <dbReference type="NCBI Taxonomy" id="38151"/>
    <lineage>
        <taxon>Eukaryota</taxon>
        <taxon>Metazoa</taxon>
        <taxon>Ecdysozoa</taxon>
        <taxon>Arthropoda</taxon>
        <taxon>Hexapoda</taxon>
        <taxon>Insecta</taxon>
        <taxon>Pterygota</taxon>
        <taxon>Neoptera</taxon>
        <taxon>Paraneoptera</taxon>
        <taxon>Hemiptera</taxon>
        <taxon>Auchenorrhyncha</taxon>
        <taxon>Cercopoidea</taxon>
        <taxon>Clastopteridae</taxon>
        <taxon>Clastoptera</taxon>
    </lineage>
</organism>
<evidence type="ECO:0000259" key="10">
    <source>
        <dbReference type="Pfam" id="PF05189"/>
    </source>
</evidence>
<dbReference type="Gene3D" id="3.30.360.20">
    <property type="entry name" value="RNA 3'-terminal phosphate cyclase, insert domain"/>
    <property type="match status" value="1"/>
</dbReference>
<dbReference type="InterPro" id="IPR013792">
    <property type="entry name" value="RNA3'P_cycl/enolpyr_Trfase_a/b"/>
</dbReference>
<dbReference type="InterPro" id="IPR013791">
    <property type="entry name" value="RNA3'-term_phos_cycl_insert"/>
</dbReference>
<dbReference type="InterPro" id="IPR020719">
    <property type="entry name" value="RNA3'_term_phos_cycl-like_CS"/>
</dbReference>
<keyword evidence="4" id="KW-0436">Ligase</keyword>
<dbReference type="Gene3D" id="3.65.10.20">
    <property type="entry name" value="RNA 3'-terminal phosphate cyclase domain"/>
    <property type="match status" value="1"/>
</dbReference>
<feature type="active site" description="Tele-AMP-histidine intermediate" evidence="7">
    <location>
        <position position="320"/>
    </location>
</feature>
<evidence type="ECO:0000256" key="5">
    <source>
        <dbReference type="ARBA" id="ARBA00022741"/>
    </source>
</evidence>
<comment type="similarity">
    <text evidence="1">Belongs to the RNA 3'-terminal cyclase family. Type 1 subfamily.</text>
</comment>
<protein>
    <recommendedName>
        <fullName evidence="3">RNA 3'-terminal phosphate cyclase</fullName>
        <ecNumber evidence="2">6.5.1.4</ecNumber>
    </recommendedName>
</protein>
<proteinExistence type="inferred from homology"/>
<name>A0A1B6EDJ6_9HEMI</name>
<reference evidence="13" key="1">
    <citation type="submission" date="2015-12" db="EMBL/GenBank/DDBJ databases">
        <title>De novo transcriptome assembly of four potential Pierce s Disease insect vectors from Arizona vineyards.</title>
        <authorList>
            <person name="Tassone E.E."/>
        </authorList>
    </citation>
    <scope>NUCLEOTIDE SEQUENCE</scope>
</reference>
<dbReference type="EMBL" id="GEDC01013534">
    <property type="protein sequence ID" value="JAS23764.1"/>
    <property type="molecule type" value="Transcribed_RNA"/>
</dbReference>
<keyword evidence="5 8" id="KW-0547">Nucleotide-binding</keyword>
<dbReference type="GO" id="GO:0005634">
    <property type="term" value="C:nucleus"/>
    <property type="evidence" value="ECO:0007669"/>
    <property type="project" value="TreeGrafter"/>
</dbReference>
<accession>A0A1B6EDJ6</accession>
<evidence type="ECO:0000259" key="9">
    <source>
        <dbReference type="Pfam" id="PF01137"/>
    </source>
</evidence>
<evidence type="ECO:0000256" key="3">
    <source>
        <dbReference type="ARBA" id="ARBA00021428"/>
    </source>
</evidence>
<feature type="binding site" evidence="8">
    <location>
        <begin position="294"/>
        <end position="298"/>
    </location>
    <ligand>
        <name>ATP</name>
        <dbReference type="ChEBI" id="CHEBI:30616"/>
    </ligand>
</feature>
<dbReference type="EMBL" id="GEDC01001292">
    <property type="protein sequence ID" value="JAS36006.1"/>
    <property type="molecule type" value="Transcribed_RNA"/>
</dbReference>
<evidence type="ECO:0000256" key="4">
    <source>
        <dbReference type="ARBA" id="ARBA00022598"/>
    </source>
</evidence>
<dbReference type="GO" id="GO:0005524">
    <property type="term" value="F:ATP binding"/>
    <property type="evidence" value="ECO:0007669"/>
    <property type="project" value="UniProtKB-KW"/>
</dbReference>
<evidence type="ECO:0000313" key="12">
    <source>
        <dbReference type="EMBL" id="JAS30822.1"/>
    </source>
</evidence>
<dbReference type="AlphaFoldDB" id="A0A1B6EDJ6"/>
<sequence length="360" mass="38837">MENNMVHIDGSVLEGGGQILRMAVAFSVLLQTPIKISRIRLSRQKPGLTPQHHKGIEIVCEMTGGKAFGAEERSTELTFYPGHVKGGEYLAAIRTAGSISLLTQLLLPCALFASGETVIDLRGGTNCEMAPHIDYTATVLLRLLAKFGAIFDYKIDRRGFFPKGGGRVILHTKPVKILNAVDLSDPGKLSRIWGTVFTAGNYNSHNGENIKKGAMDVFRKTFPEVRSDIKVVEEDPNKTIGSACGISVFGETTSGCVFGHSELGHRNVHPNKTGADVASVLCGDIWIGGCVDEYLQDQAIIYMALANGVSKILSGPITLHTETAIYVAERMTKAKFTISDHPSGVKLIQCTGIGLINKNI</sequence>
<evidence type="ECO:0000313" key="13">
    <source>
        <dbReference type="EMBL" id="JAS36006.1"/>
    </source>
</evidence>
<dbReference type="GO" id="GO:0006396">
    <property type="term" value="P:RNA processing"/>
    <property type="evidence" value="ECO:0007669"/>
    <property type="project" value="InterPro"/>
</dbReference>
<dbReference type="InterPro" id="IPR017770">
    <property type="entry name" value="RNA3'_term_phos_cyc_type_1"/>
</dbReference>
<dbReference type="NCBIfam" id="TIGR03399">
    <property type="entry name" value="RNA_3prim_cycl"/>
    <property type="match status" value="1"/>
</dbReference>
<dbReference type="EC" id="6.5.1.4" evidence="2"/>
<dbReference type="SUPFAM" id="SSF55205">
    <property type="entry name" value="EPT/RTPC-like"/>
    <property type="match status" value="2"/>
</dbReference>
<evidence type="ECO:0000256" key="6">
    <source>
        <dbReference type="ARBA" id="ARBA00024481"/>
    </source>
</evidence>
<dbReference type="InterPro" id="IPR037136">
    <property type="entry name" value="RNA3'_phos_cyclase_dom_sf"/>
</dbReference>
<dbReference type="PIRSF" id="PIRSF005378">
    <property type="entry name" value="RNA3'_term_phos_cycl_euk"/>
    <property type="match status" value="1"/>
</dbReference>
<dbReference type="EMBL" id="GEDC01006476">
    <property type="protein sequence ID" value="JAS30822.1"/>
    <property type="molecule type" value="Transcribed_RNA"/>
</dbReference>
<dbReference type="InterPro" id="IPR023797">
    <property type="entry name" value="RNA3'_phos_cyclase_dom"/>
</dbReference>
<dbReference type="InterPro" id="IPR036553">
    <property type="entry name" value="RPTC_insert"/>
</dbReference>
<dbReference type="Pfam" id="PF05189">
    <property type="entry name" value="RTC_insert"/>
    <property type="match status" value="1"/>
</dbReference>
<comment type="catalytic activity">
    <reaction evidence="6">
        <text>a 3'-end 3'-phospho-ribonucleotide-RNA + ATP = a 3'-end 2',3'-cyclophospho-ribonucleotide-RNA + AMP + diphosphate</text>
        <dbReference type="Rhea" id="RHEA:23976"/>
        <dbReference type="Rhea" id="RHEA-COMP:10463"/>
        <dbReference type="Rhea" id="RHEA-COMP:10464"/>
        <dbReference type="ChEBI" id="CHEBI:30616"/>
        <dbReference type="ChEBI" id="CHEBI:33019"/>
        <dbReference type="ChEBI" id="CHEBI:83062"/>
        <dbReference type="ChEBI" id="CHEBI:83064"/>
        <dbReference type="ChEBI" id="CHEBI:456215"/>
        <dbReference type="EC" id="6.5.1.4"/>
    </reaction>
</comment>
<dbReference type="PROSITE" id="PS01287">
    <property type="entry name" value="RTC"/>
    <property type="match status" value="1"/>
</dbReference>
<dbReference type="GO" id="GO:0003963">
    <property type="term" value="F:RNA-3'-phosphate cyclase activity"/>
    <property type="evidence" value="ECO:0007669"/>
    <property type="project" value="UniProtKB-EC"/>
</dbReference>
<dbReference type="PANTHER" id="PTHR11096:SF0">
    <property type="entry name" value="RNA 3'-TERMINAL PHOSPHATE CYCLASE"/>
    <property type="match status" value="1"/>
</dbReference>
<gene>
    <name evidence="13" type="ORF">g.10716</name>
    <name evidence="12" type="ORF">g.10717</name>
    <name evidence="11" type="ORF">g.10718</name>
</gene>
<evidence type="ECO:0000256" key="7">
    <source>
        <dbReference type="PIRSR" id="PIRSR005378-1"/>
    </source>
</evidence>
<feature type="domain" description="RNA 3'-terminal phosphate cyclase insert" evidence="10">
    <location>
        <begin position="185"/>
        <end position="284"/>
    </location>
</feature>
<keyword evidence="8" id="KW-0067">ATP-binding</keyword>
<evidence type="ECO:0000313" key="11">
    <source>
        <dbReference type="EMBL" id="JAS23764.1"/>
    </source>
</evidence>
<evidence type="ECO:0000256" key="1">
    <source>
        <dbReference type="ARBA" id="ARBA00009206"/>
    </source>
</evidence>
<evidence type="ECO:0000256" key="2">
    <source>
        <dbReference type="ARBA" id="ARBA00012725"/>
    </source>
</evidence>
<feature type="binding site" evidence="8">
    <location>
        <position position="104"/>
    </location>
    <ligand>
        <name>ATP</name>
        <dbReference type="ChEBI" id="CHEBI:30616"/>
    </ligand>
</feature>
<dbReference type="Pfam" id="PF01137">
    <property type="entry name" value="RTC"/>
    <property type="match status" value="1"/>
</dbReference>
<dbReference type="PANTHER" id="PTHR11096">
    <property type="entry name" value="RNA 3' TERMINAL PHOSPHATE CYCLASE"/>
    <property type="match status" value="1"/>
</dbReference>
<dbReference type="InterPro" id="IPR000228">
    <property type="entry name" value="RNA3'_term_phos_cyc"/>
</dbReference>
<feature type="domain" description="RNA 3'-terminal phosphate cyclase" evidence="9">
    <location>
        <begin position="13"/>
        <end position="338"/>
    </location>
</feature>
<evidence type="ECO:0000256" key="8">
    <source>
        <dbReference type="PIRSR" id="PIRSR005378-2"/>
    </source>
</evidence>